<protein>
    <submittedName>
        <fullName evidence="1">Uncharacterized protein</fullName>
    </submittedName>
</protein>
<proteinExistence type="predicted"/>
<accession>A0ABY9VB61</accession>
<gene>
    <name evidence="1" type="ORF">RH061_12565</name>
</gene>
<dbReference type="RefSeq" id="WP_311070604.1">
    <property type="nucleotide sequence ID" value="NZ_CP134494.1"/>
</dbReference>
<reference evidence="1 2" key="1">
    <citation type="submission" date="2023-09" db="EMBL/GenBank/DDBJ databases">
        <title>Microbial mechanism of fulvic acid promoting antimony reduction mineralization in rice fields.</title>
        <authorList>
            <person name="Chen G."/>
            <person name="Lan J."/>
        </authorList>
    </citation>
    <scope>NUCLEOTIDE SEQUENCE [LARGE SCALE GENOMIC DNA]</scope>
    <source>
        <strain evidence="1 2">PS1</strain>
    </source>
</reference>
<dbReference type="EMBL" id="CP134494">
    <property type="protein sequence ID" value="WNF21035.1"/>
    <property type="molecule type" value="Genomic_DNA"/>
</dbReference>
<keyword evidence="2" id="KW-1185">Reference proteome</keyword>
<evidence type="ECO:0000313" key="1">
    <source>
        <dbReference type="EMBL" id="WNF21035.1"/>
    </source>
</evidence>
<sequence>MDIEAYFSRSRELFEQHHDEDHPECQNPDFPVSCGSAENEQLESSSNQYCHSYKDDCVPVIFDRRYNFADRELCSRHFSVRLGGLRNKMAAVLRGYIGCNVVIGTDCDDHFNKIHGRLTFVGTDFVEMALHKCKQHSKKKYRMIPFDTINWFEMDQEENA</sequence>
<name>A0ABY9VB61_9BACI</name>
<organism evidence="1 2">
    <name type="scientific">Mesobacillus jeotgali</name>
    <dbReference type="NCBI Taxonomy" id="129985"/>
    <lineage>
        <taxon>Bacteria</taxon>
        <taxon>Bacillati</taxon>
        <taxon>Bacillota</taxon>
        <taxon>Bacilli</taxon>
        <taxon>Bacillales</taxon>
        <taxon>Bacillaceae</taxon>
        <taxon>Mesobacillus</taxon>
    </lineage>
</organism>
<evidence type="ECO:0000313" key="2">
    <source>
        <dbReference type="Proteomes" id="UP001303324"/>
    </source>
</evidence>
<dbReference type="Proteomes" id="UP001303324">
    <property type="component" value="Chromosome"/>
</dbReference>